<keyword evidence="3" id="KW-1185">Reference proteome</keyword>
<dbReference type="GeneID" id="94824984"/>
<dbReference type="EMBL" id="MLAK01000926">
    <property type="protein sequence ID" value="OHT01135.1"/>
    <property type="molecule type" value="Genomic_DNA"/>
</dbReference>
<reference evidence="2" key="1">
    <citation type="submission" date="2016-10" db="EMBL/GenBank/DDBJ databases">
        <authorList>
            <person name="Benchimol M."/>
            <person name="Almeida L.G."/>
            <person name="Vasconcelos A.T."/>
            <person name="Perreira-Neves A."/>
            <person name="Rosa I.A."/>
            <person name="Tasca T."/>
            <person name="Bogo M.R."/>
            <person name="de Souza W."/>
        </authorList>
    </citation>
    <scope>NUCLEOTIDE SEQUENCE [LARGE SCALE GENOMIC DNA]</scope>
    <source>
        <strain evidence="2">K</strain>
    </source>
</reference>
<sequence length="565" mass="67215">MVKYIKVRSTWRKYLPYADFFLFRLFHPYAKEPMTDQQKLDIPVIQLPINFNYLSLFSIGLQTIPTIQKRFFNILNTSNDSRISSNIFESDKYNFFTDFKKIIFHLINEIYDSENNDFHQNVKINRFLQNTSDFSPSLFRNLFDSFSDQYFTMGFKWFDLSDMQLNDDDLQSAISHTYQKYYFTRAPIVYLCDTTMMIQSIQYNFEKHRLAFAIGSDLKNKHPGLFIFLNFDECILVRDESTKKIDVNSDVYNFYMIVYSDIDESYSFNCNESSSRKTRENYQLTQRQEFFSSLFHWNYKNNNLKMANLPNNESNQEDAEINNNNENNENTAENSNKNTPQYNLYDYLCKCIENPAFYLKGDEKTVFYANLIISFTRIRQSSDDIIDNFFKSLEIDRDEANSIKELIDDYNYFASFLDAFIKYIENPKNKIEFESTVKSMLCNWPYKDDYLTLCAFTIIANTVEKGTNLSFLSVLEKSSFKNIFGENAIYNKNFAVKEITMSLESQRQLNPRRALEKLKKLLNAESLEFYNDLPLFPLSEETNIKFIDSFLTQIRQSKRYNRIQY</sequence>
<dbReference type="VEuPathDB" id="TrichDB:TRFO_01733"/>
<name>A0A1J4JPQ8_9EUKA</name>
<feature type="region of interest" description="Disordered" evidence="1">
    <location>
        <begin position="307"/>
        <end position="338"/>
    </location>
</feature>
<proteinExistence type="predicted"/>
<comment type="caution">
    <text evidence="2">The sequence shown here is derived from an EMBL/GenBank/DDBJ whole genome shotgun (WGS) entry which is preliminary data.</text>
</comment>
<evidence type="ECO:0000313" key="3">
    <source>
        <dbReference type="Proteomes" id="UP000179807"/>
    </source>
</evidence>
<dbReference type="AlphaFoldDB" id="A0A1J4JPQ8"/>
<gene>
    <name evidence="2" type="ORF">TRFO_01733</name>
</gene>
<organism evidence="2 3">
    <name type="scientific">Tritrichomonas foetus</name>
    <dbReference type="NCBI Taxonomy" id="1144522"/>
    <lineage>
        <taxon>Eukaryota</taxon>
        <taxon>Metamonada</taxon>
        <taxon>Parabasalia</taxon>
        <taxon>Tritrichomonadida</taxon>
        <taxon>Tritrichomonadidae</taxon>
        <taxon>Tritrichomonas</taxon>
    </lineage>
</organism>
<evidence type="ECO:0000313" key="2">
    <source>
        <dbReference type="EMBL" id="OHT01135.1"/>
    </source>
</evidence>
<dbReference type="Proteomes" id="UP000179807">
    <property type="component" value="Unassembled WGS sequence"/>
</dbReference>
<protein>
    <submittedName>
        <fullName evidence="2">Uncharacterized protein</fullName>
    </submittedName>
</protein>
<dbReference type="RefSeq" id="XP_068354271.1">
    <property type="nucleotide sequence ID" value="XM_068490280.1"/>
</dbReference>
<evidence type="ECO:0000256" key="1">
    <source>
        <dbReference type="SAM" id="MobiDB-lite"/>
    </source>
</evidence>
<accession>A0A1J4JPQ8</accession>
<feature type="compositionally biased region" description="Low complexity" evidence="1">
    <location>
        <begin position="321"/>
        <end position="338"/>
    </location>
</feature>